<organism evidence="11 12">
    <name type="scientific">Syntrophus gentianae</name>
    <dbReference type="NCBI Taxonomy" id="43775"/>
    <lineage>
        <taxon>Bacteria</taxon>
        <taxon>Pseudomonadati</taxon>
        <taxon>Thermodesulfobacteriota</taxon>
        <taxon>Syntrophia</taxon>
        <taxon>Syntrophales</taxon>
        <taxon>Syntrophaceae</taxon>
        <taxon>Syntrophus</taxon>
    </lineage>
</organism>
<evidence type="ECO:0000256" key="4">
    <source>
        <dbReference type="ARBA" id="ARBA00022618"/>
    </source>
</evidence>
<keyword evidence="12" id="KW-1185">Reference proteome</keyword>
<sequence length="281" mass="32125">MKRAFRRKLEARKYRLKRRGRSISMDLSRSILLIFLVMSIAVLLVFVYNFTISAPCFRIRETVVRGCREVTEKEVLLLSSLKSSQGLLTLNEEAVLRRIRANPWIKTVSLGREFPDRLVIQISERSAIAVIRQEANLYLMDQEGVIFKKLGKNDEVDLPVLTGLYVQGKLNEALLKSARDLLHDLAASKSYPTLDRISEIQGNEVLGLSIFTDNGFCIVLGFDGYRAKLQRLSLILEDMQRRPLEGNFFRIDLRNTLKVTVSRRDIPAPKGPASPQQEYKL</sequence>
<keyword evidence="4 11" id="KW-0132">Cell division</keyword>
<dbReference type="Proteomes" id="UP000198744">
    <property type="component" value="Unassembled WGS sequence"/>
</dbReference>
<dbReference type="PANTHER" id="PTHR35851">
    <property type="entry name" value="CELL DIVISION PROTEIN FTSQ"/>
    <property type="match status" value="1"/>
</dbReference>
<dbReference type="EMBL" id="FOBS01000009">
    <property type="protein sequence ID" value="SEM29041.1"/>
    <property type="molecule type" value="Genomic_DNA"/>
</dbReference>
<keyword evidence="8" id="KW-0131">Cell cycle</keyword>
<dbReference type="InterPro" id="IPR013685">
    <property type="entry name" value="POTRA_FtsQ_type"/>
</dbReference>
<evidence type="ECO:0000256" key="8">
    <source>
        <dbReference type="ARBA" id="ARBA00023306"/>
    </source>
</evidence>
<evidence type="ECO:0000313" key="12">
    <source>
        <dbReference type="Proteomes" id="UP000198744"/>
    </source>
</evidence>
<dbReference type="InterPro" id="IPR045335">
    <property type="entry name" value="FtsQ_C_sf"/>
</dbReference>
<evidence type="ECO:0000256" key="1">
    <source>
        <dbReference type="ARBA" id="ARBA00004370"/>
    </source>
</evidence>
<dbReference type="PANTHER" id="PTHR35851:SF1">
    <property type="entry name" value="CELL DIVISION PROTEIN FTSQ"/>
    <property type="match status" value="1"/>
</dbReference>
<protein>
    <submittedName>
        <fullName evidence="11">Cell division protein FtsQ</fullName>
    </submittedName>
</protein>
<dbReference type="AlphaFoldDB" id="A0A1H7X5T4"/>
<feature type="transmembrane region" description="Helical" evidence="9">
    <location>
        <begin position="27"/>
        <end position="50"/>
    </location>
</feature>
<dbReference type="OrthoDB" id="5470105at2"/>
<proteinExistence type="predicted"/>
<dbReference type="Gene3D" id="3.40.50.11690">
    <property type="entry name" value="Cell division protein FtsQ/DivIB"/>
    <property type="match status" value="1"/>
</dbReference>
<evidence type="ECO:0000259" key="10">
    <source>
        <dbReference type="PROSITE" id="PS51779"/>
    </source>
</evidence>
<accession>A0A1H7X5T4</accession>
<keyword evidence="6 9" id="KW-1133">Transmembrane helix</keyword>
<gene>
    <name evidence="11" type="ORF">SAMN04489760_10975</name>
</gene>
<dbReference type="InterPro" id="IPR026579">
    <property type="entry name" value="FtsQ"/>
</dbReference>
<evidence type="ECO:0000313" key="11">
    <source>
        <dbReference type="EMBL" id="SEM29041.1"/>
    </source>
</evidence>
<evidence type="ECO:0000256" key="5">
    <source>
        <dbReference type="ARBA" id="ARBA00022692"/>
    </source>
</evidence>
<keyword evidence="7 9" id="KW-0472">Membrane</keyword>
<dbReference type="STRING" id="43775.SAMN04489760_10975"/>
<dbReference type="InterPro" id="IPR034746">
    <property type="entry name" value="POTRA"/>
</dbReference>
<evidence type="ECO:0000256" key="9">
    <source>
        <dbReference type="SAM" id="Phobius"/>
    </source>
</evidence>
<dbReference type="Pfam" id="PF08478">
    <property type="entry name" value="POTRA_1"/>
    <property type="match status" value="1"/>
</dbReference>
<dbReference type="Pfam" id="PF03799">
    <property type="entry name" value="FtsQ_DivIB_C"/>
    <property type="match status" value="1"/>
</dbReference>
<evidence type="ECO:0000256" key="7">
    <source>
        <dbReference type="ARBA" id="ARBA00023136"/>
    </source>
</evidence>
<comment type="subcellular location">
    <subcellularLocation>
        <location evidence="1">Membrane</location>
    </subcellularLocation>
</comment>
<keyword evidence="5 9" id="KW-0812">Transmembrane</keyword>
<evidence type="ECO:0000256" key="2">
    <source>
        <dbReference type="ARBA" id="ARBA00022475"/>
    </source>
</evidence>
<name>A0A1H7X5T4_9BACT</name>
<evidence type="ECO:0000256" key="3">
    <source>
        <dbReference type="ARBA" id="ARBA00022519"/>
    </source>
</evidence>
<dbReference type="GO" id="GO:0090529">
    <property type="term" value="P:cell septum assembly"/>
    <property type="evidence" value="ECO:0007669"/>
    <property type="project" value="InterPro"/>
</dbReference>
<feature type="domain" description="POTRA" evidence="10">
    <location>
        <begin position="57"/>
        <end position="125"/>
    </location>
</feature>
<dbReference type="GO" id="GO:0016020">
    <property type="term" value="C:membrane"/>
    <property type="evidence" value="ECO:0007669"/>
    <property type="project" value="UniProtKB-SubCell"/>
</dbReference>
<dbReference type="InterPro" id="IPR005548">
    <property type="entry name" value="Cell_div_FtsQ/DivIB_C"/>
</dbReference>
<reference evidence="11 12" key="1">
    <citation type="submission" date="2016-10" db="EMBL/GenBank/DDBJ databases">
        <authorList>
            <person name="de Groot N.N."/>
        </authorList>
    </citation>
    <scope>NUCLEOTIDE SEQUENCE [LARGE SCALE GENOMIC DNA]</scope>
    <source>
        <strain evidence="11 12">DSM 8423</strain>
    </source>
</reference>
<dbReference type="Gene3D" id="3.10.20.310">
    <property type="entry name" value="membrane protein fhac"/>
    <property type="match status" value="1"/>
</dbReference>
<dbReference type="RefSeq" id="WP_093883193.1">
    <property type="nucleotide sequence ID" value="NZ_FOBS01000009.1"/>
</dbReference>
<keyword evidence="2" id="KW-1003">Cell membrane</keyword>
<evidence type="ECO:0000256" key="6">
    <source>
        <dbReference type="ARBA" id="ARBA00022989"/>
    </source>
</evidence>
<dbReference type="PROSITE" id="PS51779">
    <property type="entry name" value="POTRA"/>
    <property type="match status" value="1"/>
</dbReference>
<keyword evidence="3" id="KW-0997">Cell inner membrane</keyword>